<feature type="domain" description="Beta-lactamase-related" evidence="1">
    <location>
        <begin position="94"/>
        <end position="369"/>
    </location>
</feature>
<dbReference type="Pfam" id="PF00144">
    <property type="entry name" value="Beta-lactamase"/>
    <property type="match status" value="1"/>
</dbReference>
<dbReference type="GO" id="GO:0016787">
    <property type="term" value="F:hydrolase activity"/>
    <property type="evidence" value="ECO:0007669"/>
    <property type="project" value="UniProtKB-KW"/>
</dbReference>
<dbReference type="SUPFAM" id="SSF56601">
    <property type="entry name" value="beta-lactamase/transpeptidase-like"/>
    <property type="match status" value="1"/>
</dbReference>
<keyword evidence="2" id="KW-0378">Hydrolase</keyword>
<name>A0ABQ2BYK5_9FLAO</name>
<organism evidence="2 3">
    <name type="scientific">Winogradskyella haliclonae</name>
    <dbReference type="NCBI Taxonomy" id="2048558"/>
    <lineage>
        <taxon>Bacteria</taxon>
        <taxon>Pseudomonadati</taxon>
        <taxon>Bacteroidota</taxon>
        <taxon>Flavobacteriia</taxon>
        <taxon>Flavobacteriales</taxon>
        <taxon>Flavobacteriaceae</taxon>
        <taxon>Winogradskyella</taxon>
    </lineage>
</organism>
<dbReference type="PANTHER" id="PTHR43283">
    <property type="entry name" value="BETA-LACTAMASE-RELATED"/>
    <property type="match status" value="1"/>
</dbReference>
<reference evidence="3" key="1">
    <citation type="journal article" date="2019" name="Int. J. Syst. Evol. Microbiol.">
        <title>The Global Catalogue of Microorganisms (GCM) 10K type strain sequencing project: providing services to taxonomists for standard genome sequencing and annotation.</title>
        <authorList>
            <consortium name="The Broad Institute Genomics Platform"/>
            <consortium name="The Broad Institute Genome Sequencing Center for Infectious Disease"/>
            <person name="Wu L."/>
            <person name="Ma J."/>
        </authorList>
    </citation>
    <scope>NUCLEOTIDE SEQUENCE [LARGE SCALE GENOMIC DNA]</scope>
    <source>
        <strain evidence="3">CCM 8681</strain>
    </source>
</reference>
<keyword evidence="3" id="KW-1185">Reference proteome</keyword>
<comment type="caution">
    <text evidence="2">The sequence shown here is derived from an EMBL/GenBank/DDBJ whole genome shotgun (WGS) entry which is preliminary data.</text>
</comment>
<evidence type="ECO:0000313" key="2">
    <source>
        <dbReference type="EMBL" id="GGI57587.1"/>
    </source>
</evidence>
<dbReference type="InterPro" id="IPR050789">
    <property type="entry name" value="Diverse_Enzym_Activities"/>
</dbReference>
<dbReference type="RefSeq" id="WP_188374498.1">
    <property type="nucleotide sequence ID" value="NZ_BMDQ01000002.1"/>
</dbReference>
<dbReference type="Gene3D" id="3.40.710.10">
    <property type="entry name" value="DD-peptidase/beta-lactamase superfamily"/>
    <property type="match status" value="1"/>
</dbReference>
<evidence type="ECO:0000259" key="1">
    <source>
        <dbReference type="Pfam" id="PF00144"/>
    </source>
</evidence>
<gene>
    <name evidence="2" type="ORF">GCM10011444_18960</name>
</gene>
<dbReference type="PANTHER" id="PTHR43283:SF7">
    <property type="entry name" value="BETA-LACTAMASE-RELATED DOMAIN-CONTAINING PROTEIN"/>
    <property type="match status" value="1"/>
</dbReference>
<evidence type="ECO:0000313" key="3">
    <source>
        <dbReference type="Proteomes" id="UP000624701"/>
    </source>
</evidence>
<proteinExistence type="predicted"/>
<dbReference type="Proteomes" id="UP000624701">
    <property type="component" value="Unassembled WGS sequence"/>
</dbReference>
<sequence length="394" mass="45439">MKHKSNMFLEQIKNAYLMKFNLKVRVIKGISICTVSILFICCAIIDNHSVDVDYNGRLSSNNKYLEAHKQNFDTIKLQSLVSKIDNGYFGDVHSIIISRKNEVVLEKYFRGYDRDRLHCIYSITKSVTSALIGIAIDSNDINDLDEELLDFFPEYSQIENLSNEKENITLENILTMSSGFEWNEWTYPYDNPNNSATILWESNDMIKYMLNLPLSHNPGTHFTYNSGCSILLSGIIKNKTGLSAEQYAANNLFSKVGIEEWNWLRGDDGLTWTSGELFLRPIDMLKFGELYLNNGHWNDLQIISEDWIETSTSSQIRITDNNNYGYHWWRYSENHYVYNTLGTKDIYYAIGHAGQYIWVIPHLDMVIVTTAGNEAVTRKSESMLWGDILPSILN</sequence>
<dbReference type="InterPro" id="IPR012338">
    <property type="entry name" value="Beta-lactam/transpept-like"/>
</dbReference>
<dbReference type="InterPro" id="IPR001466">
    <property type="entry name" value="Beta-lactam-related"/>
</dbReference>
<protein>
    <submittedName>
        <fullName evidence="2">Serine hydrolase</fullName>
    </submittedName>
</protein>
<dbReference type="EMBL" id="BMDQ01000002">
    <property type="protein sequence ID" value="GGI57587.1"/>
    <property type="molecule type" value="Genomic_DNA"/>
</dbReference>
<accession>A0ABQ2BYK5</accession>